<accession>A0AAD5VF53</accession>
<sequence>MKSHFDDLEIEYDFWCLDLWEWAMHLVRSPLLADDFTWDPEKLYKHDGDQYIRFYDEPWTADRWHDIQSELPAGGHFLGFILYADKTRLSPFGTQMGYPIMARLANLPVHIRNGNGHGGSYVVGWLPIIEGDEEQKGNRHFVDLKRVVWHDSFAKLMKVLADKQDGVHVECGDGITRVLFPGILILSADYEEQAVMALIRGFQGSFPCPVCLVPAGSQPHLTTQFPLRTQEDTQDTVRKARAAGMNKTMAEQILKEKGLRRVDNAFWAVPYSDPHKALTFDRMHNNSHGLGGKHLWPLLQGAIEKLGRVCMTQVDDRASVAPRWRNFNHFNKILHVHFTDAKKFEDIVKISLYITHDLFPSQTYHADYLLLRLIRHYLNIDMYAALDVQTESTITAGEREIELFESCLKEYITATKDDMDRKIWEFVKLHMLSHLFPDVRNKGVTKNANTQPSESKHRELKSAWRRTNFRDVTPQILHKLTQLDGLHLIQARINAEDDLETAVEFAKSKPTNFGKVEFGAARSDLKKPVFRDALTDHSDVASFKKLNEKVNEFCKANGEAYGLKRNIGEKTEFIQHYTPYTEYTFIKVHYPSEVNWKEETDYLRCSASFWGHPRYDSVIYNCGGEMQFGQLQMAFTVELGGEVIPLCLIRPYEIVSRQRRSTKDDELQLLRLKKLSLTRSEVIFARSIIRGVPVFPAFDKNVRYDEHIVFDVIDTDMFIRIRSFF</sequence>
<organism evidence="1 2">
    <name type="scientific">Leucocoprinus birnbaumii</name>
    <dbReference type="NCBI Taxonomy" id="56174"/>
    <lineage>
        <taxon>Eukaryota</taxon>
        <taxon>Fungi</taxon>
        <taxon>Dikarya</taxon>
        <taxon>Basidiomycota</taxon>
        <taxon>Agaricomycotina</taxon>
        <taxon>Agaricomycetes</taxon>
        <taxon>Agaricomycetidae</taxon>
        <taxon>Agaricales</taxon>
        <taxon>Agaricineae</taxon>
        <taxon>Agaricaceae</taxon>
        <taxon>Leucocoprinus</taxon>
    </lineage>
</organism>
<evidence type="ECO:0000313" key="1">
    <source>
        <dbReference type="EMBL" id="KAJ3555276.1"/>
    </source>
</evidence>
<dbReference type="Proteomes" id="UP001213000">
    <property type="component" value="Unassembled WGS sequence"/>
</dbReference>
<evidence type="ECO:0000313" key="2">
    <source>
        <dbReference type="Proteomes" id="UP001213000"/>
    </source>
</evidence>
<keyword evidence="2" id="KW-1185">Reference proteome</keyword>
<dbReference type="AlphaFoldDB" id="A0AAD5VF53"/>
<reference evidence="1" key="1">
    <citation type="submission" date="2022-07" db="EMBL/GenBank/DDBJ databases">
        <title>Genome Sequence of Leucocoprinus birnbaumii.</title>
        <authorList>
            <person name="Buettner E."/>
        </authorList>
    </citation>
    <scope>NUCLEOTIDE SEQUENCE</scope>
    <source>
        <strain evidence="1">VT141</strain>
    </source>
</reference>
<comment type="caution">
    <text evidence="1">The sequence shown here is derived from an EMBL/GenBank/DDBJ whole genome shotgun (WGS) entry which is preliminary data.</text>
</comment>
<protein>
    <submittedName>
        <fullName evidence="1">Uncharacterized protein</fullName>
    </submittedName>
</protein>
<dbReference type="InterPro" id="IPR041078">
    <property type="entry name" value="Plavaka"/>
</dbReference>
<name>A0AAD5VF53_9AGAR</name>
<dbReference type="EMBL" id="JANIEX010001698">
    <property type="protein sequence ID" value="KAJ3555276.1"/>
    <property type="molecule type" value="Genomic_DNA"/>
</dbReference>
<dbReference type="Pfam" id="PF18759">
    <property type="entry name" value="Plavaka"/>
    <property type="match status" value="1"/>
</dbReference>
<proteinExistence type="predicted"/>
<gene>
    <name evidence="1" type="ORF">NP233_g12248</name>
</gene>